<dbReference type="KEGG" id="sari:H5J25_06155"/>
<feature type="transmembrane region" description="Helical" evidence="1">
    <location>
        <begin position="101"/>
        <end position="121"/>
    </location>
</feature>
<reference evidence="3" key="1">
    <citation type="submission" date="2020-09" db="EMBL/GenBank/DDBJ databases">
        <title>Sphingomonas sp., a new species isolated from pork steak.</title>
        <authorList>
            <person name="Heidler von Heilborn D."/>
        </authorList>
    </citation>
    <scope>NUCLEOTIDE SEQUENCE [LARGE SCALE GENOMIC DNA]</scope>
</reference>
<keyword evidence="1" id="KW-0812">Transmembrane</keyword>
<keyword evidence="1" id="KW-0472">Membrane</keyword>
<keyword evidence="3" id="KW-1185">Reference proteome</keyword>
<organism evidence="2 3">
    <name type="scientific">Sphingomonas aliaeris</name>
    <dbReference type="NCBI Taxonomy" id="2759526"/>
    <lineage>
        <taxon>Bacteria</taxon>
        <taxon>Pseudomonadati</taxon>
        <taxon>Pseudomonadota</taxon>
        <taxon>Alphaproteobacteria</taxon>
        <taxon>Sphingomonadales</taxon>
        <taxon>Sphingomonadaceae</taxon>
        <taxon>Sphingomonas</taxon>
    </lineage>
</organism>
<evidence type="ECO:0000313" key="2">
    <source>
        <dbReference type="EMBL" id="QQV78874.1"/>
    </source>
</evidence>
<sequence>MLLFWGVMGVVAFYQDVSATPEQLARLSAYDRALLASRPSWFIWVYGAAVWSGLIGTIALLLRSGLGRPLFVLSLVLIVVMFGYIFAVTDLIAVKGFATAALFPILIAAIAIFQIWFAGLARRRGWTS</sequence>
<gene>
    <name evidence="2" type="ORF">H5J25_06155</name>
</gene>
<evidence type="ECO:0000313" key="3">
    <source>
        <dbReference type="Proteomes" id="UP000595894"/>
    </source>
</evidence>
<dbReference type="AlphaFoldDB" id="A0A974NXI2"/>
<evidence type="ECO:0000256" key="1">
    <source>
        <dbReference type="SAM" id="Phobius"/>
    </source>
</evidence>
<feature type="transmembrane region" description="Helical" evidence="1">
    <location>
        <begin position="43"/>
        <end position="62"/>
    </location>
</feature>
<dbReference type="EMBL" id="CP061035">
    <property type="protein sequence ID" value="QQV78874.1"/>
    <property type="molecule type" value="Genomic_DNA"/>
</dbReference>
<feature type="transmembrane region" description="Helical" evidence="1">
    <location>
        <begin position="69"/>
        <end position="89"/>
    </location>
</feature>
<accession>A0A974NXI2</accession>
<keyword evidence="1" id="KW-1133">Transmembrane helix</keyword>
<name>A0A974NXI2_9SPHN</name>
<evidence type="ECO:0008006" key="4">
    <source>
        <dbReference type="Google" id="ProtNLM"/>
    </source>
</evidence>
<dbReference type="Proteomes" id="UP000595894">
    <property type="component" value="Chromosome"/>
</dbReference>
<proteinExistence type="predicted"/>
<protein>
    <recommendedName>
        <fullName evidence="4">Sugar transporter</fullName>
    </recommendedName>
</protein>